<dbReference type="HOGENOM" id="CLU_2370999_0_0_10"/>
<keyword evidence="1" id="KW-0472">Membrane</keyword>
<evidence type="ECO:0000313" key="3">
    <source>
        <dbReference type="Proteomes" id="UP000009049"/>
    </source>
</evidence>
<reference evidence="2 3" key="1">
    <citation type="journal article" date="2009" name="J. Bacteriol.">
        <title>Complete genome sequence of Robiginitalea biformata HTCC2501.</title>
        <authorList>
            <person name="Oh H.M."/>
            <person name="Giovannoni S.J."/>
            <person name="Lee K."/>
            <person name="Ferriera S."/>
            <person name="Johnson J."/>
            <person name="Cho J.C."/>
        </authorList>
    </citation>
    <scope>NUCLEOTIDE SEQUENCE [LARGE SCALE GENOMIC DNA]</scope>
    <source>
        <strain evidence="3">ATCC BAA-864 / HTCC2501 / KCTC 12146</strain>
    </source>
</reference>
<sequence>MRPSATSPSSHPPALDIPKELATGVLVVGVCVPGVCPVGCAVVVGVLPPWPPLDDVDREEPPADDEPDELEDRLPVVVVEDPVLMVGVLGAGAGF</sequence>
<gene>
    <name evidence="2" type="ordered locus">RB2501_13959</name>
</gene>
<organism evidence="2 3">
    <name type="scientific">Robiginitalea biformata (strain ATCC BAA-864 / DSM 15991 / KCTC 12146 / HTCC2501)</name>
    <dbReference type="NCBI Taxonomy" id="313596"/>
    <lineage>
        <taxon>Bacteria</taxon>
        <taxon>Pseudomonadati</taxon>
        <taxon>Bacteroidota</taxon>
        <taxon>Flavobacteriia</taxon>
        <taxon>Flavobacteriales</taxon>
        <taxon>Flavobacteriaceae</taxon>
        <taxon>Robiginitalea</taxon>
    </lineage>
</organism>
<evidence type="ECO:0000313" key="2">
    <source>
        <dbReference type="EMBL" id="EAR15438.1"/>
    </source>
</evidence>
<dbReference type="AlphaFoldDB" id="A4CKN9"/>
<evidence type="ECO:0000256" key="1">
    <source>
        <dbReference type="SAM" id="Phobius"/>
    </source>
</evidence>
<keyword evidence="3" id="KW-1185">Reference proteome</keyword>
<accession>A4CKN9</accession>
<dbReference type="EMBL" id="CP001712">
    <property type="protein sequence ID" value="EAR15438.1"/>
    <property type="molecule type" value="Genomic_DNA"/>
</dbReference>
<keyword evidence="1" id="KW-0812">Transmembrane</keyword>
<proteinExistence type="predicted"/>
<name>A4CKN9_ROBBH</name>
<dbReference type="KEGG" id="rbi:RB2501_13959"/>
<keyword evidence="1" id="KW-1133">Transmembrane helix</keyword>
<protein>
    <submittedName>
        <fullName evidence="2">Uncharacterized protein</fullName>
    </submittedName>
</protein>
<dbReference type="Proteomes" id="UP000009049">
    <property type="component" value="Chromosome"/>
</dbReference>
<feature type="transmembrane region" description="Helical" evidence="1">
    <location>
        <begin position="21"/>
        <end position="47"/>
    </location>
</feature>